<dbReference type="Gene3D" id="3.30.70.330">
    <property type="match status" value="1"/>
</dbReference>
<dbReference type="AlphaFoldDB" id="A0A0D9VGX5"/>
<keyword evidence="3" id="KW-1185">Reference proteome</keyword>
<evidence type="ECO:0008006" key="4">
    <source>
        <dbReference type="Google" id="ProtNLM"/>
    </source>
</evidence>
<feature type="compositionally biased region" description="Basic and acidic residues" evidence="1">
    <location>
        <begin position="260"/>
        <end position="276"/>
    </location>
</feature>
<feature type="compositionally biased region" description="Basic residues" evidence="1">
    <location>
        <begin position="19"/>
        <end position="30"/>
    </location>
</feature>
<dbReference type="SUPFAM" id="SSF54928">
    <property type="entry name" value="RNA-binding domain, RBD"/>
    <property type="match status" value="1"/>
</dbReference>
<protein>
    <recommendedName>
        <fullName evidence="4">RRM domain-containing protein</fullName>
    </recommendedName>
</protein>
<feature type="compositionally biased region" description="Low complexity" evidence="1">
    <location>
        <begin position="36"/>
        <end position="52"/>
    </location>
</feature>
<name>A0A0D9VGX5_9ORYZ</name>
<reference evidence="2 3" key="2">
    <citation type="submission" date="2013-12" db="EMBL/GenBank/DDBJ databases">
        <authorList>
            <person name="Yu Y."/>
            <person name="Lee S."/>
            <person name="de Baynast K."/>
            <person name="Wissotski M."/>
            <person name="Liu L."/>
            <person name="Talag J."/>
            <person name="Goicoechea J."/>
            <person name="Angelova A."/>
            <person name="Jetty R."/>
            <person name="Kudrna D."/>
            <person name="Golser W."/>
            <person name="Rivera L."/>
            <person name="Zhang J."/>
            <person name="Wing R."/>
        </authorList>
    </citation>
    <scope>NUCLEOTIDE SEQUENCE</scope>
</reference>
<sequence length="388" mass="45992">MLNTGISGQSSPPVPDLSKKKRKERERKKNSSPIEAAAGSEASTGAGSCAGSRWWLSTLPDSPTEVAASLRCGGSRIPGMDRSRRNYRSRPRSPDGGGREDLDRLKQPRLELEEETAGKEEGMHQRGGLELEEEGEHKREEGGDREQRHRDSGRRSDDFREQKRRDTEWKDRKWEEDEQDREQRRRDRERRDHQREEEDRELRLRDMERKGCQLEGDDRRRDRERRDHRREDRERRQDMEQKGCQLEGDDRTSHRRRDKERRDRPQEEDDRERRQDMEQKGCQLECDNSNSNQICRSLVLHNVFDSIVKEEEEFYLEIKEDVHTKCCINGAVLDNIHIIRSTGDLCLRFDSERSLKEAKKIFDGSLYGGRRITCSYMDNKRYTRRYGL</sequence>
<organism evidence="2 3">
    <name type="scientific">Leersia perrieri</name>
    <dbReference type="NCBI Taxonomy" id="77586"/>
    <lineage>
        <taxon>Eukaryota</taxon>
        <taxon>Viridiplantae</taxon>
        <taxon>Streptophyta</taxon>
        <taxon>Embryophyta</taxon>
        <taxon>Tracheophyta</taxon>
        <taxon>Spermatophyta</taxon>
        <taxon>Magnoliopsida</taxon>
        <taxon>Liliopsida</taxon>
        <taxon>Poales</taxon>
        <taxon>Poaceae</taxon>
        <taxon>BOP clade</taxon>
        <taxon>Oryzoideae</taxon>
        <taxon>Oryzeae</taxon>
        <taxon>Oryzinae</taxon>
        <taxon>Leersia</taxon>
    </lineage>
</organism>
<dbReference type="GO" id="GO:0003676">
    <property type="term" value="F:nucleic acid binding"/>
    <property type="evidence" value="ECO:0007669"/>
    <property type="project" value="InterPro"/>
</dbReference>
<dbReference type="Gramene" id="LPERR02G16090.3">
    <property type="protein sequence ID" value="LPERR02G16090.3"/>
    <property type="gene ID" value="LPERR02G16090"/>
</dbReference>
<reference evidence="2" key="3">
    <citation type="submission" date="2015-04" db="UniProtKB">
        <authorList>
            <consortium name="EnsemblPlants"/>
        </authorList>
    </citation>
    <scope>IDENTIFICATION</scope>
</reference>
<dbReference type="InterPro" id="IPR035979">
    <property type="entry name" value="RBD_domain_sf"/>
</dbReference>
<feature type="compositionally biased region" description="Polar residues" evidence="1">
    <location>
        <begin position="1"/>
        <end position="11"/>
    </location>
</feature>
<dbReference type="EnsemblPlants" id="LPERR02G16090.3">
    <property type="protein sequence ID" value="LPERR02G16090.3"/>
    <property type="gene ID" value="LPERR02G16090"/>
</dbReference>
<dbReference type="Proteomes" id="UP000032180">
    <property type="component" value="Chromosome 2"/>
</dbReference>
<evidence type="ECO:0000313" key="2">
    <source>
        <dbReference type="EnsemblPlants" id="LPERR02G16090.3"/>
    </source>
</evidence>
<evidence type="ECO:0000313" key="3">
    <source>
        <dbReference type="Proteomes" id="UP000032180"/>
    </source>
</evidence>
<accession>A0A0D9VGX5</accession>
<dbReference type="Gramene" id="LPERR02G16090.1">
    <property type="protein sequence ID" value="LPERR02G16090.1"/>
    <property type="gene ID" value="LPERR02G16090"/>
</dbReference>
<dbReference type="HOGENOM" id="CLU_824792_0_0_1"/>
<dbReference type="EnsemblPlants" id="LPERR02G16090.1">
    <property type="protein sequence ID" value="LPERR02G16090.1"/>
    <property type="gene ID" value="LPERR02G16090"/>
</dbReference>
<reference evidence="2 3" key="1">
    <citation type="submission" date="2012-08" db="EMBL/GenBank/DDBJ databases">
        <title>Oryza genome evolution.</title>
        <authorList>
            <person name="Wing R.A."/>
        </authorList>
    </citation>
    <scope>NUCLEOTIDE SEQUENCE</scope>
</reference>
<evidence type="ECO:0000256" key="1">
    <source>
        <dbReference type="SAM" id="MobiDB-lite"/>
    </source>
</evidence>
<proteinExistence type="predicted"/>
<dbReference type="InterPro" id="IPR012677">
    <property type="entry name" value="Nucleotide-bd_a/b_plait_sf"/>
</dbReference>
<feature type="compositionally biased region" description="Basic and acidic residues" evidence="1">
    <location>
        <begin position="97"/>
        <end position="241"/>
    </location>
</feature>
<feature type="region of interest" description="Disordered" evidence="1">
    <location>
        <begin position="1"/>
        <end position="276"/>
    </location>
</feature>